<evidence type="ECO:0000256" key="1">
    <source>
        <dbReference type="ARBA" id="ARBA00022679"/>
    </source>
</evidence>
<dbReference type="Pfam" id="PF00583">
    <property type="entry name" value="Acetyltransf_1"/>
    <property type="match status" value="1"/>
</dbReference>
<dbReference type="InterPro" id="IPR050832">
    <property type="entry name" value="Bact_Acetyltransf"/>
</dbReference>
<name>A0A136INI8_9PEZI</name>
<dbReference type="AlphaFoldDB" id="A0A136INI8"/>
<dbReference type="OrthoDB" id="5689at2759"/>
<accession>A0A136INI8</accession>
<evidence type="ECO:0000313" key="5">
    <source>
        <dbReference type="Proteomes" id="UP000070501"/>
    </source>
</evidence>
<sequence length="217" mass="23022">MAQPDLTFRHAAEADIPALLALIQSAYRGEESCKGWTTEADLVEGDRIDEPGLRAKIAEPDGAVLVATVPGPSGTDEIIACCEVLHRSAGPVEGDKTTTTTTTTTNGASADTAAAAPQVGYFGLFAVSPTLQGGGIGRRVLEHAEGYARQRWPGVAAMEMTVIAARADIIAWYGRRGYVPSATEPTRPFPHEHVAAMKGGRVLRDDLYFVVLEKVFG</sequence>
<feature type="domain" description="N-acetyltransferase" evidence="3">
    <location>
        <begin position="6"/>
        <end position="208"/>
    </location>
</feature>
<dbReference type="InterPro" id="IPR016181">
    <property type="entry name" value="Acyl_CoA_acyltransferase"/>
</dbReference>
<protein>
    <submittedName>
        <fullName evidence="4">Acyl-CoA N-acyltransferase</fullName>
    </submittedName>
</protein>
<dbReference type="PANTHER" id="PTHR43877:SF2">
    <property type="entry name" value="AMINOALKYLPHOSPHONATE N-ACETYLTRANSFERASE-RELATED"/>
    <property type="match status" value="1"/>
</dbReference>
<evidence type="ECO:0000313" key="4">
    <source>
        <dbReference type="EMBL" id="KXJ86493.1"/>
    </source>
</evidence>
<gene>
    <name evidence="4" type="ORF">Micbo1qcDRAFT_168309</name>
</gene>
<dbReference type="SUPFAM" id="SSF55729">
    <property type="entry name" value="Acyl-CoA N-acyltransferases (Nat)"/>
    <property type="match status" value="1"/>
</dbReference>
<dbReference type="Proteomes" id="UP000070501">
    <property type="component" value="Unassembled WGS sequence"/>
</dbReference>
<organism evidence="4 5">
    <name type="scientific">Microdochium bolleyi</name>
    <dbReference type="NCBI Taxonomy" id="196109"/>
    <lineage>
        <taxon>Eukaryota</taxon>
        <taxon>Fungi</taxon>
        <taxon>Dikarya</taxon>
        <taxon>Ascomycota</taxon>
        <taxon>Pezizomycotina</taxon>
        <taxon>Sordariomycetes</taxon>
        <taxon>Xylariomycetidae</taxon>
        <taxon>Xylariales</taxon>
        <taxon>Microdochiaceae</taxon>
        <taxon>Microdochium</taxon>
    </lineage>
</organism>
<evidence type="ECO:0000256" key="2">
    <source>
        <dbReference type="ARBA" id="ARBA00023315"/>
    </source>
</evidence>
<dbReference type="CDD" id="cd04301">
    <property type="entry name" value="NAT_SF"/>
    <property type="match status" value="1"/>
</dbReference>
<proteinExistence type="predicted"/>
<dbReference type="InParanoid" id="A0A136INI8"/>
<dbReference type="PANTHER" id="PTHR43877">
    <property type="entry name" value="AMINOALKYLPHOSPHONATE N-ACETYLTRANSFERASE-RELATED-RELATED"/>
    <property type="match status" value="1"/>
</dbReference>
<dbReference type="InterPro" id="IPR000182">
    <property type="entry name" value="GNAT_dom"/>
</dbReference>
<keyword evidence="2 4" id="KW-0012">Acyltransferase</keyword>
<dbReference type="GO" id="GO:0016747">
    <property type="term" value="F:acyltransferase activity, transferring groups other than amino-acyl groups"/>
    <property type="evidence" value="ECO:0007669"/>
    <property type="project" value="InterPro"/>
</dbReference>
<dbReference type="STRING" id="196109.A0A136INI8"/>
<dbReference type="EMBL" id="KQ964267">
    <property type="protein sequence ID" value="KXJ86493.1"/>
    <property type="molecule type" value="Genomic_DNA"/>
</dbReference>
<reference evidence="5" key="1">
    <citation type="submission" date="2016-02" db="EMBL/GenBank/DDBJ databases">
        <title>Draft genome sequence of Microdochium bolleyi, a fungal endophyte of beachgrass.</title>
        <authorList>
            <consortium name="DOE Joint Genome Institute"/>
            <person name="David A.S."/>
            <person name="May G."/>
            <person name="Haridas S."/>
            <person name="Lim J."/>
            <person name="Wang M."/>
            <person name="Labutti K."/>
            <person name="Lipzen A."/>
            <person name="Barry K."/>
            <person name="Grigoriev I.V."/>
        </authorList>
    </citation>
    <scope>NUCLEOTIDE SEQUENCE [LARGE SCALE GENOMIC DNA]</scope>
    <source>
        <strain evidence="5">J235TASD1</strain>
    </source>
</reference>
<evidence type="ECO:0000259" key="3">
    <source>
        <dbReference type="PROSITE" id="PS51186"/>
    </source>
</evidence>
<keyword evidence="5" id="KW-1185">Reference proteome</keyword>
<keyword evidence="1 4" id="KW-0808">Transferase</keyword>
<dbReference type="Gene3D" id="3.40.630.30">
    <property type="match status" value="1"/>
</dbReference>
<dbReference type="PROSITE" id="PS51186">
    <property type="entry name" value="GNAT"/>
    <property type="match status" value="1"/>
</dbReference>